<keyword evidence="2" id="KW-0812">Transmembrane</keyword>
<keyword evidence="2" id="KW-1133">Transmembrane helix</keyword>
<dbReference type="OrthoDB" id="5189092at2"/>
<dbReference type="Proteomes" id="UP000323454">
    <property type="component" value="Unassembled WGS sequence"/>
</dbReference>
<sequence length="232" mass="24229">MPERSDSLPPSVYWRRRAMAFGLSLLALVGLAWLIGALVGALIGKVESYSPQGVANQLSVAASASPTSTPSPSPSPSSSVPPPANAAAGQSPSSPPPPPGPPQPCPDAVLKVTAEADHPEYQVGQRPGFKIVIGNTGPVACTREIGRHLRELVVSSADGATRLWSSSDCYNTDGDELRILHPGEQFAYGLDWSGLTSAPGCRDKHNRVPAGDYLLTAKLGQLAGTPIAFRFN</sequence>
<feature type="compositionally biased region" description="Pro residues" evidence="1">
    <location>
        <begin position="93"/>
        <end position="105"/>
    </location>
</feature>
<feature type="region of interest" description="Disordered" evidence="1">
    <location>
        <begin position="63"/>
        <end position="108"/>
    </location>
</feature>
<feature type="compositionally biased region" description="Pro residues" evidence="1">
    <location>
        <begin position="69"/>
        <end position="84"/>
    </location>
</feature>
<dbReference type="AlphaFoldDB" id="A0A5B2XEU6"/>
<dbReference type="RefSeq" id="WP_149849921.1">
    <property type="nucleotide sequence ID" value="NZ_VUOB01000022.1"/>
</dbReference>
<accession>A0A5B2XEU6</accession>
<feature type="transmembrane region" description="Helical" evidence="2">
    <location>
        <begin position="20"/>
        <end position="43"/>
    </location>
</feature>
<evidence type="ECO:0000313" key="3">
    <source>
        <dbReference type="EMBL" id="KAA2262338.1"/>
    </source>
</evidence>
<dbReference type="EMBL" id="VUOB01000022">
    <property type="protein sequence ID" value="KAA2262338.1"/>
    <property type="molecule type" value="Genomic_DNA"/>
</dbReference>
<evidence type="ECO:0000256" key="2">
    <source>
        <dbReference type="SAM" id="Phobius"/>
    </source>
</evidence>
<comment type="caution">
    <text evidence="3">The sequence shown here is derived from an EMBL/GenBank/DDBJ whole genome shotgun (WGS) entry which is preliminary data.</text>
</comment>
<evidence type="ECO:0000313" key="4">
    <source>
        <dbReference type="Proteomes" id="UP000323454"/>
    </source>
</evidence>
<name>A0A5B2XEU6_9PSEU</name>
<reference evidence="3 4" key="2">
    <citation type="submission" date="2019-09" db="EMBL/GenBank/DDBJ databases">
        <authorList>
            <person name="Jin C."/>
        </authorList>
    </citation>
    <scope>NUCLEOTIDE SEQUENCE [LARGE SCALE GENOMIC DNA]</scope>
    <source>
        <strain evidence="3 4">AN110305</strain>
    </source>
</reference>
<organism evidence="3 4">
    <name type="scientific">Solihabitans fulvus</name>
    <dbReference type="NCBI Taxonomy" id="1892852"/>
    <lineage>
        <taxon>Bacteria</taxon>
        <taxon>Bacillati</taxon>
        <taxon>Actinomycetota</taxon>
        <taxon>Actinomycetes</taxon>
        <taxon>Pseudonocardiales</taxon>
        <taxon>Pseudonocardiaceae</taxon>
        <taxon>Solihabitans</taxon>
    </lineage>
</organism>
<gene>
    <name evidence="3" type="ORF">F0L68_13795</name>
</gene>
<keyword evidence="2" id="KW-0472">Membrane</keyword>
<keyword evidence="4" id="KW-1185">Reference proteome</keyword>
<reference evidence="3 4" key="1">
    <citation type="submission" date="2019-09" db="EMBL/GenBank/DDBJ databases">
        <title>Goodfellowia gen. nov., a new genus of the Pseudonocardineae related to Actinoalloteichus, containing Goodfellowia coeruleoviolacea gen. nov., comb. nov. gen. nov., comb. nov.</title>
        <authorList>
            <person name="Labeda D."/>
        </authorList>
    </citation>
    <scope>NUCLEOTIDE SEQUENCE [LARGE SCALE GENOMIC DNA]</scope>
    <source>
        <strain evidence="3 4">AN110305</strain>
    </source>
</reference>
<evidence type="ECO:0000256" key="1">
    <source>
        <dbReference type="SAM" id="MobiDB-lite"/>
    </source>
</evidence>
<protein>
    <submittedName>
        <fullName evidence="3">Uncharacterized protein</fullName>
    </submittedName>
</protein>
<proteinExistence type="predicted"/>